<comment type="similarity">
    <text evidence="3">Belongs to the UbiA prenyltransferase family.</text>
</comment>
<dbReference type="AlphaFoldDB" id="A0A3B1DFJ6"/>
<organism evidence="9">
    <name type="scientific">hydrothermal vent metagenome</name>
    <dbReference type="NCBI Taxonomy" id="652676"/>
    <lineage>
        <taxon>unclassified sequences</taxon>
        <taxon>metagenomes</taxon>
        <taxon>ecological metagenomes</taxon>
    </lineage>
</organism>
<evidence type="ECO:0000256" key="6">
    <source>
        <dbReference type="ARBA" id="ARBA00022989"/>
    </source>
</evidence>
<evidence type="ECO:0000256" key="4">
    <source>
        <dbReference type="ARBA" id="ARBA00022679"/>
    </source>
</evidence>
<gene>
    <name evidence="9" type="ORF">MNBD_PLANCTO03-1673</name>
</gene>
<dbReference type="InterPro" id="IPR006371">
    <property type="entry name" value="Polyprenyltransferase_UbiA-li"/>
</dbReference>
<keyword evidence="5 8" id="KW-0812">Transmembrane</keyword>
<dbReference type="Pfam" id="PF01040">
    <property type="entry name" value="UbiA"/>
    <property type="match status" value="1"/>
</dbReference>
<dbReference type="InterPro" id="IPR039653">
    <property type="entry name" value="Prenyltransferase"/>
</dbReference>
<dbReference type="EMBL" id="UOGK01000263">
    <property type="protein sequence ID" value="VAX39572.1"/>
    <property type="molecule type" value="Genomic_DNA"/>
</dbReference>
<comment type="cofactor">
    <cofactor evidence="1">
        <name>Mg(2+)</name>
        <dbReference type="ChEBI" id="CHEBI:18420"/>
    </cofactor>
</comment>
<dbReference type="GO" id="GO:0016765">
    <property type="term" value="F:transferase activity, transferring alkyl or aryl (other than methyl) groups"/>
    <property type="evidence" value="ECO:0007669"/>
    <property type="project" value="InterPro"/>
</dbReference>
<evidence type="ECO:0000256" key="3">
    <source>
        <dbReference type="ARBA" id="ARBA00005985"/>
    </source>
</evidence>
<dbReference type="GO" id="GO:0006744">
    <property type="term" value="P:ubiquinone biosynthetic process"/>
    <property type="evidence" value="ECO:0007669"/>
    <property type="project" value="TreeGrafter"/>
</dbReference>
<evidence type="ECO:0000256" key="2">
    <source>
        <dbReference type="ARBA" id="ARBA00004141"/>
    </source>
</evidence>
<feature type="transmembrane region" description="Helical" evidence="8">
    <location>
        <begin position="61"/>
        <end position="80"/>
    </location>
</feature>
<dbReference type="InterPro" id="IPR044878">
    <property type="entry name" value="UbiA_sf"/>
</dbReference>
<dbReference type="Gene3D" id="1.20.120.1780">
    <property type="entry name" value="UbiA prenyltransferase"/>
    <property type="match status" value="1"/>
</dbReference>
<protein>
    <submittedName>
        <fullName evidence="9">Menaquinone via futalosine polyprenyltransferase (MenA homolog)</fullName>
    </submittedName>
</protein>
<feature type="transmembrane region" description="Helical" evidence="8">
    <location>
        <begin position="160"/>
        <end position="180"/>
    </location>
</feature>
<evidence type="ECO:0000256" key="1">
    <source>
        <dbReference type="ARBA" id="ARBA00001946"/>
    </source>
</evidence>
<dbReference type="CDD" id="cd13959">
    <property type="entry name" value="PT_UbiA_COQ2"/>
    <property type="match status" value="1"/>
</dbReference>
<feature type="transmembrane region" description="Helical" evidence="8">
    <location>
        <begin position="293"/>
        <end position="315"/>
    </location>
</feature>
<dbReference type="FunFam" id="1.10.357.140:FF:000008">
    <property type="entry name" value="4-hydroxybenzoate octaprenyltransferase"/>
    <property type="match status" value="1"/>
</dbReference>
<sequence>MTHTLSPQPPQNPIPAQGILAVVRAVASDIKLAHSVFALPFALLAAFLARPETDTPARFAVKLLLVIVCMVFARTWAMLINRLADRKIDAANPRTTGRPLASGRLTTRQGIAAACLSAAAFLAAASLFGFLFANWWPALLAAPVLAWIAFYSFTKRFTALCHLFLGGALAASPLCAAIAIDPASLAAIPALWWLAGMVLCWVAGFDVIYALQDLAFDRRAGLSSIPAALGQRGAAWVSRGLHLAASGCLVLAWLADPRLGMFFAVGIAATIVLLIAEHIVLSRKGLAGLSMAFFTLNGIVSCVLGAAGITDLLWLTSA</sequence>
<keyword evidence="6 8" id="KW-1133">Transmembrane helix</keyword>
<dbReference type="NCBIfam" id="TIGR01475">
    <property type="entry name" value="ubiA_other"/>
    <property type="match status" value="1"/>
</dbReference>
<dbReference type="InterPro" id="IPR000537">
    <property type="entry name" value="UbiA_prenyltransferase"/>
</dbReference>
<comment type="subcellular location">
    <subcellularLocation>
        <location evidence="2">Membrane</location>
        <topology evidence="2">Multi-pass membrane protein</topology>
    </subcellularLocation>
</comment>
<evidence type="ECO:0000256" key="5">
    <source>
        <dbReference type="ARBA" id="ARBA00022692"/>
    </source>
</evidence>
<keyword evidence="4 9" id="KW-0808">Transferase</keyword>
<evidence type="ECO:0000256" key="7">
    <source>
        <dbReference type="ARBA" id="ARBA00023136"/>
    </source>
</evidence>
<dbReference type="Gene3D" id="1.10.357.140">
    <property type="entry name" value="UbiA prenyltransferase"/>
    <property type="match status" value="1"/>
</dbReference>
<accession>A0A3B1DFJ6</accession>
<evidence type="ECO:0000256" key="8">
    <source>
        <dbReference type="SAM" id="Phobius"/>
    </source>
</evidence>
<feature type="transmembrane region" description="Helical" evidence="8">
    <location>
        <begin position="135"/>
        <end position="153"/>
    </location>
</feature>
<dbReference type="GO" id="GO:0005886">
    <property type="term" value="C:plasma membrane"/>
    <property type="evidence" value="ECO:0007669"/>
    <property type="project" value="TreeGrafter"/>
</dbReference>
<proteinExistence type="inferred from homology"/>
<dbReference type="PANTHER" id="PTHR11048">
    <property type="entry name" value="PRENYLTRANSFERASES"/>
    <property type="match status" value="1"/>
</dbReference>
<feature type="transmembrane region" description="Helical" evidence="8">
    <location>
        <begin position="32"/>
        <end position="49"/>
    </location>
</feature>
<dbReference type="PANTHER" id="PTHR11048:SF28">
    <property type="entry name" value="4-HYDROXYBENZOATE POLYPRENYLTRANSFERASE, MITOCHONDRIAL"/>
    <property type="match status" value="1"/>
</dbReference>
<feature type="transmembrane region" description="Helical" evidence="8">
    <location>
        <begin position="233"/>
        <end position="255"/>
    </location>
</feature>
<keyword evidence="7 8" id="KW-0472">Membrane</keyword>
<feature type="transmembrane region" description="Helical" evidence="8">
    <location>
        <begin position="192"/>
        <end position="212"/>
    </location>
</feature>
<name>A0A3B1DFJ6_9ZZZZ</name>
<feature type="transmembrane region" description="Helical" evidence="8">
    <location>
        <begin position="110"/>
        <end position="129"/>
    </location>
</feature>
<feature type="transmembrane region" description="Helical" evidence="8">
    <location>
        <begin position="261"/>
        <end position="281"/>
    </location>
</feature>
<reference evidence="9" key="1">
    <citation type="submission" date="2018-06" db="EMBL/GenBank/DDBJ databases">
        <authorList>
            <person name="Zhirakovskaya E."/>
        </authorList>
    </citation>
    <scope>NUCLEOTIDE SEQUENCE</scope>
</reference>
<evidence type="ECO:0000313" key="9">
    <source>
        <dbReference type="EMBL" id="VAX39572.1"/>
    </source>
</evidence>